<comment type="cofactor">
    <cofactor evidence="1">
        <name>pyridoxal 5'-phosphate</name>
        <dbReference type="ChEBI" id="CHEBI:597326"/>
    </cofactor>
</comment>
<evidence type="ECO:0000256" key="1">
    <source>
        <dbReference type="ARBA" id="ARBA00001933"/>
    </source>
</evidence>
<dbReference type="Proteomes" id="UP001519308">
    <property type="component" value="Unassembled WGS sequence"/>
</dbReference>
<comment type="catalytic activity">
    <reaction evidence="6">
        <text>(sulfur carrier)-H + L-cysteine = (sulfur carrier)-SH + L-alanine</text>
        <dbReference type="Rhea" id="RHEA:43892"/>
        <dbReference type="Rhea" id="RHEA-COMP:14737"/>
        <dbReference type="Rhea" id="RHEA-COMP:14739"/>
        <dbReference type="ChEBI" id="CHEBI:29917"/>
        <dbReference type="ChEBI" id="CHEBI:35235"/>
        <dbReference type="ChEBI" id="CHEBI:57972"/>
        <dbReference type="ChEBI" id="CHEBI:64428"/>
        <dbReference type="EC" id="2.8.1.7"/>
    </reaction>
</comment>
<protein>
    <recommendedName>
        <fullName evidence="3">cysteine desulfurase</fullName>
        <ecNumber evidence="3">2.8.1.7</ecNumber>
    </recommendedName>
</protein>
<keyword evidence="9" id="KW-1185">Reference proteome</keyword>
<evidence type="ECO:0000256" key="6">
    <source>
        <dbReference type="ARBA" id="ARBA00050776"/>
    </source>
</evidence>
<gene>
    <name evidence="8" type="ORF">J2Z44_003860</name>
</gene>
<dbReference type="Pfam" id="PF00266">
    <property type="entry name" value="Aminotran_5"/>
    <property type="match status" value="1"/>
</dbReference>
<keyword evidence="4" id="KW-0808">Transferase</keyword>
<accession>A0ABS4K8A1</accession>
<evidence type="ECO:0000256" key="4">
    <source>
        <dbReference type="ARBA" id="ARBA00022679"/>
    </source>
</evidence>
<sequence length="380" mass="41565">MIYLDNAATTFPKPISVCLAVEDCIKNYCANPGRGSHDLSLKCELKIMECRERIAKLLNVKDPMRIIFTSNTTEGLNLAIKGVLNPGDHVITTMIEHNSVLRPLEAMRSLGVEVTMIPVDKEGYISIANITNSVKKNTKAVIINHGSNVLGTVQDINAIGSLCKTLGVLFIVDGAQTVGYLDINVEEMSIDILAFPGHKSLLGLQGIGGIYISPNIELKPLKEGGTGSLSNSMIQPTFLPDKFESGTVNTPGIVGLSEGVNFILNTGLNNIRKHEGELIKQLTEELRKLPYIKLYGELDSYIKAPVLSFNIEGFDSSEVGELLNEKNFCVRCGYHCCPMIHKIIGTSNTGTVRVSPGYFNSNVDIEEFIIAIENIYKLNF</sequence>
<dbReference type="InterPro" id="IPR015421">
    <property type="entry name" value="PyrdxlP-dep_Trfase_major"/>
</dbReference>
<comment type="caution">
    <text evidence="8">The sequence shown here is derived from an EMBL/GenBank/DDBJ whole genome shotgun (WGS) entry which is preliminary data.</text>
</comment>
<evidence type="ECO:0000313" key="9">
    <source>
        <dbReference type="Proteomes" id="UP001519308"/>
    </source>
</evidence>
<dbReference type="RefSeq" id="WP_021281913.1">
    <property type="nucleotide sequence ID" value="NZ_JAGGLL010000045.1"/>
</dbReference>
<dbReference type="PIRSF" id="PIRSF005572">
    <property type="entry name" value="NifS"/>
    <property type="match status" value="1"/>
</dbReference>
<dbReference type="InterPro" id="IPR010969">
    <property type="entry name" value="Cys_dSase-rel_unknwn_funct"/>
</dbReference>
<keyword evidence="5" id="KW-0663">Pyridoxal phosphate</keyword>
<dbReference type="SUPFAM" id="SSF53383">
    <property type="entry name" value="PLP-dependent transferases"/>
    <property type="match status" value="1"/>
</dbReference>
<dbReference type="EC" id="2.8.1.7" evidence="3"/>
<evidence type="ECO:0000256" key="2">
    <source>
        <dbReference type="ARBA" id="ARBA00010447"/>
    </source>
</evidence>
<dbReference type="InterPro" id="IPR015424">
    <property type="entry name" value="PyrdxlP-dep_Trfase"/>
</dbReference>
<organism evidence="8 9">
    <name type="scientific">Clostridium punense</name>
    <dbReference type="NCBI Taxonomy" id="1054297"/>
    <lineage>
        <taxon>Bacteria</taxon>
        <taxon>Bacillati</taxon>
        <taxon>Bacillota</taxon>
        <taxon>Clostridia</taxon>
        <taxon>Eubacteriales</taxon>
        <taxon>Clostridiaceae</taxon>
        <taxon>Clostridium</taxon>
    </lineage>
</organism>
<dbReference type="Gene3D" id="3.40.640.10">
    <property type="entry name" value="Type I PLP-dependent aspartate aminotransferase-like (Major domain)"/>
    <property type="match status" value="1"/>
</dbReference>
<dbReference type="CDD" id="cd06453">
    <property type="entry name" value="SufS_like"/>
    <property type="match status" value="1"/>
</dbReference>
<evidence type="ECO:0000259" key="7">
    <source>
        <dbReference type="Pfam" id="PF00266"/>
    </source>
</evidence>
<name>A0ABS4K8A1_9CLOT</name>
<dbReference type="InterPro" id="IPR015422">
    <property type="entry name" value="PyrdxlP-dep_Trfase_small"/>
</dbReference>
<dbReference type="NCBIfam" id="TIGR01977">
    <property type="entry name" value="am_tr_V_EF2568"/>
    <property type="match status" value="1"/>
</dbReference>
<proteinExistence type="inferred from homology"/>
<dbReference type="InterPro" id="IPR000192">
    <property type="entry name" value="Aminotrans_V_dom"/>
</dbReference>
<evidence type="ECO:0000256" key="5">
    <source>
        <dbReference type="ARBA" id="ARBA00022898"/>
    </source>
</evidence>
<dbReference type="InterPro" id="IPR010970">
    <property type="entry name" value="Cys_dSase_SufS"/>
</dbReference>
<reference evidence="8 9" key="1">
    <citation type="submission" date="2021-03" db="EMBL/GenBank/DDBJ databases">
        <title>Genomic Encyclopedia of Type Strains, Phase IV (KMG-IV): sequencing the most valuable type-strain genomes for metagenomic binning, comparative biology and taxonomic classification.</title>
        <authorList>
            <person name="Goeker M."/>
        </authorList>
    </citation>
    <scope>NUCLEOTIDE SEQUENCE [LARGE SCALE GENOMIC DNA]</scope>
    <source>
        <strain evidence="8 9">DSM 28650</strain>
    </source>
</reference>
<dbReference type="InterPro" id="IPR016454">
    <property type="entry name" value="Cysteine_dSase"/>
</dbReference>
<feature type="domain" description="Aminotransferase class V" evidence="7">
    <location>
        <begin position="2"/>
        <end position="368"/>
    </location>
</feature>
<evidence type="ECO:0000256" key="3">
    <source>
        <dbReference type="ARBA" id="ARBA00012239"/>
    </source>
</evidence>
<dbReference type="Gene3D" id="3.90.1150.10">
    <property type="entry name" value="Aspartate Aminotransferase, domain 1"/>
    <property type="match status" value="1"/>
</dbReference>
<evidence type="ECO:0000313" key="8">
    <source>
        <dbReference type="EMBL" id="MBP2024010.1"/>
    </source>
</evidence>
<dbReference type="PANTHER" id="PTHR43586:SF4">
    <property type="entry name" value="ISOPENICILLIN N EPIMERASE"/>
    <property type="match status" value="1"/>
</dbReference>
<dbReference type="EMBL" id="JAGGLL010000045">
    <property type="protein sequence ID" value="MBP2024010.1"/>
    <property type="molecule type" value="Genomic_DNA"/>
</dbReference>
<dbReference type="PANTHER" id="PTHR43586">
    <property type="entry name" value="CYSTEINE DESULFURASE"/>
    <property type="match status" value="1"/>
</dbReference>
<comment type="similarity">
    <text evidence="2">Belongs to the class-V pyridoxal-phosphate-dependent aminotransferase family. Csd subfamily.</text>
</comment>